<dbReference type="InterPro" id="IPR011697">
    <property type="entry name" value="Peptidase_C26"/>
</dbReference>
<dbReference type="PANTHER" id="PTHR43235">
    <property type="entry name" value="GLUTAMINE AMIDOTRANSFERASE PB2B2.05-RELATED"/>
    <property type="match status" value="1"/>
</dbReference>
<protein>
    <submittedName>
        <fullName evidence="1">Uncharacterized protein</fullName>
    </submittedName>
</protein>
<gene>
    <name evidence="1" type="ORF">MNBD_GAMMA12-1269</name>
</gene>
<dbReference type="InterPro" id="IPR044668">
    <property type="entry name" value="PuuD-like"/>
</dbReference>
<accession>A0A3B0YRL9</accession>
<reference evidence="1" key="1">
    <citation type="submission" date="2018-06" db="EMBL/GenBank/DDBJ databases">
        <authorList>
            <person name="Zhirakovskaya E."/>
        </authorList>
    </citation>
    <scope>NUCLEOTIDE SEQUENCE</scope>
</reference>
<dbReference type="Pfam" id="PF07722">
    <property type="entry name" value="Peptidase_C26"/>
    <property type="match status" value="1"/>
</dbReference>
<dbReference type="PROSITE" id="PS51273">
    <property type="entry name" value="GATASE_TYPE_1"/>
    <property type="match status" value="1"/>
</dbReference>
<dbReference type="Gene3D" id="3.40.50.880">
    <property type="match status" value="1"/>
</dbReference>
<evidence type="ECO:0000313" key="1">
    <source>
        <dbReference type="EMBL" id="VAW71116.1"/>
    </source>
</evidence>
<name>A0A3B0YRL9_9ZZZZ</name>
<organism evidence="1">
    <name type="scientific">hydrothermal vent metagenome</name>
    <dbReference type="NCBI Taxonomy" id="652676"/>
    <lineage>
        <taxon>unclassified sequences</taxon>
        <taxon>metagenomes</taxon>
        <taxon>ecological metagenomes</taxon>
    </lineage>
</organism>
<dbReference type="PANTHER" id="PTHR43235:SF1">
    <property type="entry name" value="GLUTAMINE AMIDOTRANSFERASE PB2B2.05-RELATED"/>
    <property type="match status" value="1"/>
</dbReference>
<dbReference type="GO" id="GO:0016811">
    <property type="term" value="F:hydrolase activity, acting on carbon-nitrogen (but not peptide) bonds, in linear amides"/>
    <property type="evidence" value="ECO:0007669"/>
    <property type="project" value="InterPro"/>
</dbReference>
<sequence>MSTRIGITQRVEVQYGERRDCLDQNWVSLLEQLDIEPIIISNNLSNPDDFFERLEIQGFILSGGNDMAHIKEAKNVAPERDQLEQALLRFAQSRALPVMGVCRGMQMINHFYGGQLSPLQGHVQTEHKITPVGDFNIISKAISVNSYHHYGIDQSHLADNLHAVACDTNDSSIEALISLDRRLLGIMWHPERKSVISESDKTLITRHFGIETQGIN</sequence>
<dbReference type="GO" id="GO:0005829">
    <property type="term" value="C:cytosol"/>
    <property type="evidence" value="ECO:0007669"/>
    <property type="project" value="TreeGrafter"/>
</dbReference>
<dbReference type="AlphaFoldDB" id="A0A3B0YRL9"/>
<dbReference type="SUPFAM" id="SSF52317">
    <property type="entry name" value="Class I glutamine amidotransferase-like"/>
    <property type="match status" value="1"/>
</dbReference>
<dbReference type="InterPro" id="IPR029062">
    <property type="entry name" value="Class_I_gatase-like"/>
</dbReference>
<dbReference type="EMBL" id="UOFL01000010">
    <property type="protein sequence ID" value="VAW71116.1"/>
    <property type="molecule type" value="Genomic_DNA"/>
</dbReference>
<proteinExistence type="predicted"/>